<sequence>MPQAELRPGGGTLFGSPAPPLVVTWDAEAGKLVVTDSSSGRSSRVTPAALYHYRHDRMILDGKGKKAAQQVNGLAALDADGLVLLDIPGMWPSTEVAALAARAGIPVVSALEAAPAQVRAVLAGRAPGSSRFVPGPPPPRLTPKQRQIAMYAAGAAGLVVMATLASTVGWLGWRGLSMIGRFLLDVLEVKWLAIFFSPLLIVLRPAHRAWHRRRAGRGKILGPPGGPNLSVRDEGVLRVWPGRPMVHDRLPLGPAPGEAASLLVYRYATVSGLFIMSGNDKPLRHLPGPWDPKRPTASPRSRAWRSPCAR</sequence>
<dbReference type="RefSeq" id="WP_380849139.1">
    <property type="nucleotide sequence ID" value="NZ_JBHSFP010000036.1"/>
</dbReference>
<dbReference type="Proteomes" id="UP001596004">
    <property type="component" value="Unassembled WGS sequence"/>
</dbReference>
<feature type="transmembrane region" description="Helical" evidence="2">
    <location>
        <begin position="148"/>
        <end position="171"/>
    </location>
</feature>
<keyword evidence="4" id="KW-1185">Reference proteome</keyword>
<evidence type="ECO:0000313" key="3">
    <source>
        <dbReference type="EMBL" id="MFC4535822.1"/>
    </source>
</evidence>
<dbReference type="EMBL" id="JBHSFP010000036">
    <property type="protein sequence ID" value="MFC4535822.1"/>
    <property type="molecule type" value="Genomic_DNA"/>
</dbReference>
<feature type="transmembrane region" description="Helical" evidence="2">
    <location>
        <begin position="191"/>
        <end position="207"/>
    </location>
</feature>
<evidence type="ECO:0000256" key="2">
    <source>
        <dbReference type="SAM" id="Phobius"/>
    </source>
</evidence>
<proteinExistence type="predicted"/>
<comment type="caution">
    <text evidence="3">The sequence shown here is derived from an EMBL/GenBank/DDBJ whole genome shotgun (WGS) entry which is preliminary data.</text>
</comment>
<accession>A0ABV9CST9</accession>
<keyword evidence="2" id="KW-0472">Membrane</keyword>
<reference evidence="4" key="1">
    <citation type="journal article" date="2019" name="Int. J. Syst. Evol. Microbiol.">
        <title>The Global Catalogue of Microorganisms (GCM) 10K type strain sequencing project: providing services to taxonomists for standard genome sequencing and annotation.</title>
        <authorList>
            <consortium name="The Broad Institute Genomics Platform"/>
            <consortium name="The Broad Institute Genome Sequencing Center for Infectious Disease"/>
            <person name="Wu L."/>
            <person name="Ma J."/>
        </authorList>
    </citation>
    <scope>NUCLEOTIDE SEQUENCE [LARGE SCALE GENOMIC DNA]</scope>
    <source>
        <strain evidence="4">CGMCC 4.7132</strain>
    </source>
</reference>
<feature type="region of interest" description="Disordered" evidence="1">
    <location>
        <begin position="285"/>
        <end position="310"/>
    </location>
</feature>
<keyword evidence="2" id="KW-1133">Transmembrane helix</keyword>
<evidence type="ECO:0000313" key="4">
    <source>
        <dbReference type="Proteomes" id="UP001596004"/>
    </source>
</evidence>
<name>A0ABV9CST9_9ACTN</name>
<keyword evidence="2" id="KW-0812">Transmembrane</keyword>
<protein>
    <submittedName>
        <fullName evidence="3">Uncharacterized protein</fullName>
    </submittedName>
</protein>
<gene>
    <name evidence="3" type="ORF">ACFO60_34090</name>
</gene>
<organism evidence="3 4">
    <name type="scientific">Sphaerisporangium dianthi</name>
    <dbReference type="NCBI Taxonomy" id="1436120"/>
    <lineage>
        <taxon>Bacteria</taxon>
        <taxon>Bacillati</taxon>
        <taxon>Actinomycetota</taxon>
        <taxon>Actinomycetes</taxon>
        <taxon>Streptosporangiales</taxon>
        <taxon>Streptosporangiaceae</taxon>
        <taxon>Sphaerisporangium</taxon>
    </lineage>
</organism>
<evidence type="ECO:0000256" key="1">
    <source>
        <dbReference type="SAM" id="MobiDB-lite"/>
    </source>
</evidence>